<keyword evidence="2" id="KW-1185">Reference proteome</keyword>
<protein>
    <submittedName>
        <fullName evidence="1">Uncharacterized protein</fullName>
    </submittedName>
</protein>
<accession>A0AA36GI69</accession>
<gene>
    <name evidence="1" type="ORF">CYNAS_LOCUS5694</name>
</gene>
<reference evidence="1" key="1">
    <citation type="submission" date="2023-07" db="EMBL/GenBank/DDBJ databases">
        <authorList>
            <consortium name="CYATHOMIX"/>
        </authorList>
    </citation>
    <scope>NUCLEOTIDE SEQUENCE</scope>
    <source>
        <strain evidence="1">N/A</strain>
    </source>
</reference>
<organism evidence="1 2">
    <name type="scientific">Cylicocyclus nassatus</name>
    <name type="common">Nematode worm</name>
    <dbReference type="NCBI Taxonomy" id="53992"/>
    <lineage>
        <taxon>Eukaryota</taxon>
        <taxon>Metazoa</taxon>
        <taxon>Ecdysozoa</taxon>
        <taxon>Nematoda</taxon>
        <taxon>Chromadorea</taxon>
        <taxon>Rhabditida</taxon>
        <taxon>Rhabditina</taxon>
        <taxon>Rhabditomorpha</taxon>
        <taxon>Strongyloidea</taxon>
        <taxon>Strongylidae</taxon>
        <taxon>Cylicocyclus</taxon>
    </lineage>
</organism>
<comment type="caution">
    <text evidence="1">The sequence shown here is derived from an EMBL/GenBank/DDBJ whole genome shotgun (WGS) entry which is preliminary data.</text>
</comment>
<dbReference type="Proteomes" id="UP001176961">
    <property type="component" value="Unassembled WGS sequence"/>
</dbReference>
<dbReference type="AlphaFoldDB" id="A0AA36GI69"/>
<evidence type="ECO:0000313" key="2">
    <source>
        <dbReference type="Proteomes" id="UP001176961"/>
    </source>
</evidence>
<proteinExistence type="predicted"/>
<sequence length="135" mass="15026">MVNLYTLANRQTALMQRFDGVCTSVRQMKYALKALNERMTMESGKEWKDGYGGLFYKTIPVTGRSIYASEAAKDILRHYQSFIKTQTRGRRSKNWRRYFAVESSAASSLLGDTPLLRPSAGAVPAPGYSAASAQS</sequence>
<evidence type="ECO:0000313" key="1">
    <source>
        <dbReference type="EMBL" id="CAJ0593711.1"/>
    </source>
</evidence>
<name>A0AA36GI69_CYLNA</name>
<dbReference type="EMBL" id="CATQJL010000112">
    <property type="protein sequence ID" value="CAJ0593711.1"/>
    <property type="molecule type" value="Genomic_DNA"/>
</dbReference>